<feature type="domain" description="Protein kinase" evidence="10">
    <location>
        <begin position="87"/>
        <end position="760"/>
    </location>
</feature>
<keyword evidence="2" id="KW-0723">Serine/threonine-protein kinase</keyword>
<dbReference type="Proteomes" id="UP000054248">
    <property type="component" value="Unassembled WGS sequence"/>
</dbReference>
<dbReference type="InterPro" id="IPR051334">
    <property type="entry name" value="SRPK"/>
</dbReference>
<dbReference type="SMART" id="SM00220">
    <property type="entry name" value="S_TKc"/>
    <property type="match status" value="1"/>
</dbReference>
<dbReference type="InterPro" id="IPR011009">
    <property type="entry name" value="Kinase-like_dom_sf"/>
</dbReference>
<accession>A0A0C3L6F0</accession>
<dbReference type="SUPFAM" id="SSF56112">
    <property type="entry name" value="Protein kinase-like (PK-like)"/>
    <property type="match status" value="1"/>
</dbReference>
<dbReference type="STRING" id="1051891.A0A0C3L6F0"/>
<evidence type="ECO:0000256" key="3">
    <source>
        <dbReference type="ARBA" id="ARBA00022679"/>
    </source>
</evidence>
<dbReference type="Gene3D" id="1.10.510.10">
    <property type="entry name" value="Transferase(Phosphotransferase) domain 1"/>
    <property type="match status" value="2"/>
</dbReference>
<feature type="region of interest" description="Disordered" evidence="9">
    <location>
        <begin position="21"/>
        <end position="73"/>
    </location>
</feature>
<feature type="compositionally biased region" description="Low complexity" evidence="9">
    <location>
        <begin position="564"/>
        <end position="576"/>
    </location>
</feature>
<proteinExistence type="predicted"/>
<evidence type="ECO:0000256" key="2">
    <source>
        <dbReference type="ARBA" id="ARBA00022527"/>
    </source>
</evidence>
<name>A0A0C3L6F0_9AGAM</name>
<keyword evidence="6" id="KW-0067">ATP-binding</keyword>
<sequence length="762" mass="82283">MAAVLSSRVYATGSLHMTPTPTASTFASNPRPIPNAHSAVPSNASAYASHTSRPSPPKVNLAEEEDASDYRPGGYHPVHIMDTIGRYLILRKMGWGHFSTVWLAKDSQQGRHVALKIMKSSRRYTETALDEIKLLRAVQSANPSHPGYEHVVSFLDSFEHPGLHGQPHVCMTFEPLGENLLSLTQRCVKENKLAAAALAKQNRSNLTPSGRKTAATFASLIDLAVPPALVKCVAKQILLGMDYLHSECKLIHTDLKPENVLVALEDVEEVVRMELEMFPTSESIKASALTHITFPPSHLPRPTSPSSLHHAGAMSNQVYIFSSQPLSSPSRTPIGSLSNSPLERLSMRMTALGLESPTRAPPAPATSQATLPKPANIPPPNSMEVGIGSATIAPSSAVATAMLSGSPGISAAALMASARTGTSMSQGASPNGPSTQPVTPSQLKEEVDIGDDMDEAAMASMSSSLNTMDTTFSQPVTPTIEIDGASLAQTSPNTSVDGRPQSANTGLKPLFNDIPTIIKTADGMSCSVNGTCDRELSICDDRTETDTVIGDAPSARDTTPCPPSTSTSQLSSNAPSLLSQTAPKDLLPGPQRPPIRIKIADLGNATPISHHFTNDIQTRQYRSPEAILGMDTWDERVDLWSVACVVFELLTGEYLFNPKSRQGCWGKDDDHVAQIVELIGDGFSKDMKTSGKWSREIWRSNGTLRHISRLHSWPLSDVMKDKYDYKPEDAQLFASFMEPLLKVDWHSRASAKDMLDHPWLNS</sequence>
<dbReference type="PANTHER" id="PTHR47634:SF9">
    <property type="entry name" value="PROTEIN KINASE DOMAIN-CONTAINING PROTEIN-RELATED"/>
    <property type="match status" value="1"/>
</dbReference>
<protein>
    <recommendedName>
        <fullName evidence="1">non-specific serine/threonine protein kinase</fullName>
        <ecNumber evidence="1">2.7.11.1</ecNumber>
    </recommendedName>
</protein>
<dbReference type="GO" id="GO:0005524">
    <property type="term" value="F:ATP binding"/>
    <property type="evidence" value="ECO:0007669"/>
    <property type="project" value="UniProtKB-KW"/>
</dbReference>
<evidence type="ECO:0000256" key="7">
    <source>
        <dbReference type="ARBA" id="ARBA00047899"/>
    </source>
</evidence>
<feature type="compositionally biased region" description="Polar residues" evidence="9">
    <location>
        <begin position="40"/>
        <end position="53"/>
    </location>
</feature>
<evidence type="ECO:0000256" key="9">
    <source>
        <dbReference type="SAM" id="MobiDB-lite"/>
    </source>
</evidence>
<dbReference type="GO" id="GO:0000245">
    <property type="term" value="P:spliceosomal complex assembly"/>
    <property type="evidence" value="ECO:0007669"/>
    <property type="project" value="TreeGrafter"/>
</dbReference>
<evidence type="ECO:0000256" key="4">
    <source>
        <dbReference type="ARBA" id="ARBA00022741"/>
    </source>
</evidence>
<feature type="compositionally biased region" description="Polar residues" evidence="9">
    <location>
        <begin position="488"/>
        <end position="505"/>
    </location>
</feature>
<feature type="region of interest" description="Disordered" evidence="9">
    <location>
        <begin position="355"/>
        <end position="376"/>
    </location>
</feature>
<dbReference type="EC" id="2.7.11.1" evidence="1"/>
<dbReference type="EMBL" id="KN822983">
    <property type="protein sequence ID" value="KIO29413.1"/>
    <property type="molecule type" value="Genomic_DNA"/>
</dbReference>
<evidence type="ECO:0000256" key="8">
    <source>
        <dbReference type="ARBA" id="ARBA00048679"/>
    </source>
</evidence>
<dbReference type="InterPro" id="IPR000719">
    <property type="entry name" value="Prot_kinase_dom"/>
</dbReference>
<reference evidence="12" key="2">
    <citation type="submission" date="2015-01" db="EMBL/GenBank/DDBJ databases">
        <title>Evolutionary Origins and Diversification of the Mycorrhizal Mutualists.</title>
        <authorList>
            <consortium name="DOE Joint Genome Institute"/>
            <consortium name="Mycorrhizal Genomics Consortium"/>
            <person name="Kohler A."/>
            <person name="Kuo A."/>
            <person name="Nagy L.G."/>
            <person name="Floudas D."/>
            <person name="Copeland A."/>
            <person name="Barry K.W."/>
            <person name="Cichocki N."/>
            <person name="Veneault-Fourrey C."/>
            <person name="LaButti K."/>
            <person name="Lindquist E.A."/>
            <person name="Lipzen A."/>
            <person name="Lundell T."/>
            <person name="Morin E."/>
            <person name="Murat C."/>
            <person name="Riley R."/>
            <person name="Ohm R."/>
            <person name="Sun H."/>
            <person name="Tunlid A."/>
            <person name="Henrissat B."/>
            <person name="Grigoriev I.V."/>
            <person name="Hibbett D.S."/>
            <person name="Martin F."/>
        </authorList>
    </citation>
    <scope>NUCLEOTIDE SEQUENCE [LARGE SCALE GENOMIC DNA]</scope>
    <source>
        <strain evidence="12">MUT 4182</strain>
    </source>
</reference>
<keyword evidence="12" id="KW-1185">Reference proteome</keyword>
<dbReference type="GO" id="GO:0005634">
    <property type="term" value="C:nucleus"/>
    <property type="evidence" value="ECO:0007669"/>
    <property type="project" value="TreeGrafter"/>
</dbReference>
<evidence type="ECO:0000256" key="6">
    <source>
        <dbReference type="ARBA" id="ARBA00022840"/>
    </source>
</evidence>
<dbReference type="HOGENOM" id="CLU_000288_81_8_1"/>
<dbReference type="GO" id="GO:0004674">
    <property type="term" value="F:protein serine/threonine kinase activity"/>
    <property type="evidence" value="ECO:0007669"/>
    <property type="project" value="UniProtKB-KW"/>
</dbReference>
<feature type="region of interest" description="Disordered" evidence="9">
    <location>
        <begin position="421"/>
        <end position="442"/>
    </location>
</feature>
<evidence type="ECO:0000313" key="12">
    <source>
        <dbReference type="Proteomes" id="UP000054248"/>
    </source>
</evidence>
<gene>
    <name evidence="11" type="ORF">M407DRAFT_242634</name>
</gene>
<dbReference type="Pfam" id="PF00069">
    <property type="entry name" value="Pkinase"/>
    <property type="match status" value="2"/>
</dbReference>
<dbReference type="PANTHER" id="PTHR47634">
    <property type="entry name" value="PROTEIN KINASE DOMAIN-CONTAINING PROTEIN-RELATED"/>
    <property type="match status" value="1"/>
</dbReference>
<evidence type="ECO:0000256" key="1">
    <source>
        <dbReference type="ARBA" id="ARBA00012513"/>
    </source>
</evidence>
<organism evidence="11 12">
    <name type="scientific">Tulasnella calospora MUT 4182</name>
    <dbReference type="NCBI Taxonomy" id="1051891"/>
    <lineage>
        <taxon>Eukaryota</taxon>
        <taxon>Fungi</taxon>
        <taxon>Dikarya</taxon>
        <taxon>Basidiomycota</taxon>
        <taxon>Agaricomycotina</taxon>
        <taxon>Agaricomycetes</taxon>
        <taxon>Cantharellales</taxon>
        <taxon>Tulasnellaceae</taxon>
        <taxon>Tulasnella</taxon>
    </lineage>
</organism>
<dbReference type="AlphaFoldDB" id="A0A0C3L6F0"/>
<evidence type="ECO:0000259" key="10">
    <source>
        <dbReference type="PROSITE" id="PS50011"/>
    </source>
</evidence>
<dbReference type="InterPro" id="IPR008271">
    <property type="entry name" value="Ser/Thr_kinase_AS"/>
</dbReference>
<dbReference type="OrthoDB" id="2649at2759"/>
<keyword evidence="4" id="KW-0547">Nucleotide-binding</keyword>
<evidence type="ECO:0000256" key="5">
    <source>
        <dbReference type="ARBA" id="ARBA00022777"/>
    </source>
</evidence>
<dbReference type="GO" id="GO:0050684">
    <property type="term" value="P:regulation of mRNA processing"/>
    <property type="evidence" value="ECO:0007669"/>
    <property type="project" value="TreeGrafter"/>
</dbReference>
<dbReference type="FunFam" id="1.10.510.10:FF:000275">
    <property type="entry name" value="SRSF protein kinase 2 isoform X3"/>
    <property type="match status" value="1"/>
</dbReference>
<evidence type="ECO:0000313" key="11">
    <source>
        <dbReference type="EMBL" id="KIO29413.1"/>
    </source>
</evidence>
<feature type="region of interest" description="Disordered" evidence="9">
    <location>
        <begin position="488"/>
        <end position="508"/>
    </location>
</feature>
<comment type="catalytic activity">
    <reaction evidence="7">
        <text>L-threonyl-[protein] + ATP = O-phospho-L-threonyl-[protein] + ADP + H(+)</text>
        <dbReference type="Rhea" id="RHEA:46608"/>
        <dbReference type="Rhea" id="RHEA-COMP:11060"/>
        <dbReference type="Rhea" id="RHEA-COMP:11605"/>
        <dbReference type="ChEBI" id="CHEBI:15378"/>
        <dbReference type="ChEBI" id="CHEBI:30013"/>
        <dbReference type="ChEBI" id="CHEBI:30616"/>
        <dbReference type="ChEBI" id="CHEBI:61977"/>
        <dbReference type="ChEBI" id="CHEBI:456216"/>
        <dbReference type="EC" id="2.7.11.1"/>
    </reaction>
</comment>
<feature type="region of interest" description="Disordered" evidence="9">
    <location>
        <begin position="547"/>
        <end position="593"/>
    </location>
</feature>
<dbReference type="PROSITE" id="PS50011">
    <property type="entry name" value="PROTEIN_KINASE_DOM"/>
    <property type="match status" value="1"/>
</dbReference>
<dbReference type="GO" id="GO:0005737">
    <property type="term" value="C:cytoplasm"/>
    <property type="evidence" value="ECO:0007669"/>
    <property type="project" value="TreeGrafter"/>
</dbReference>
<keyword evidence="5" id="KW-0418">Kinase</keyword>
<reference evidence="11 12" key="1">
    <citation type="submission" date="2014-04" db="EMBL/GenBank/DDBJ databases">
        <authorList>
            <consortium name="DOE Joint Genome Institute"/>
            <person name="Kuo A."/>
            <person name="Girlanda M."/>
            <person name="Perotto S."/>
            <person name="Kohler A."/>
            <person name="Nagy L.G."/>
            <person name="Floudas D."/>
            <person name="Copeland A."/>
            <person name="Barry K.W."/>
            <person name="Cichocki N."/>
            <person name="Veneault-Fourrey C."/>
            <person name="LaButti K."/>
            <person name="Lindquist E.A."/>
            <person name="Lipzen A."/>
            <person name="Lundell T."/>
            <person name="Morin E."/>
            <person name="Murat C."/>
            <person name="Sun H."/>
            <person name="Tunlid A."/>
            <person name="Henrissat B."/>
            <person name="Grigoriev I.V."/>
            <person name="Hibbett D.S."/>
            <person name="Martin F."/>
            <person name="Nordberg H.P."/>
            <person name="Cantor M.N."/>
            <person name="Hua S.X."/>
        </authorList>
    </citation>
    <scope>NUCLEOTIDE SEQUENCE [LARGE SCALE GENOMIC DNA]</scope>
    <source>
        <strain evidence="11 12">MUT 4182</strain>
    </source>
</reference>
<comment type="catalytic activity">
    <reaction evidence="8">
        <text>L-seryl-[protein] + ATP = O-phospho-L-seryl-[protein] + ADP + H(+)</text>
        <dbReference type="Rhea" id="RHEA:17989"/>
        <dbReference type="Rhea" id="RHEA-COMP:9863"/>
        <dbReference type="Rhea" id="RHEA-COMP:11604"/>
        <dbReference type="ChEBI" id="CHEBI:15378"/>
        <dbReference type="ChEBI" id="CHEBI:29999"/>
        <dbReference type="ChEBI" id="CHEBI:30616"/>
        <dbReference type="ChEBI" id="CHEBI:83421"/>
        <dbReference type="ChEBI" id="CHEBI:456216"/>
        <dbReference type="EC" id="2.7.11.1"/>
    </reaction>
</comment>
<keyword evidence="3" id="KW-0808">Transferase</keyword>
<dbReference type="Gene3D" id="3.30.200.20">
    <property type="entry name" value="Phosphorylase Kinase, domain 1"/>
    <property type="match status" value="1"/>
</dbReference>
<dbReference type="PROSITE" id="PS00108">
    <property type="entry name" value="PROTEIN_KINASE_ST"/>
    <property type="match status" value="1"/>
</dbReference>